<dbReference type="OrthoDB" id="9802114at2"/>
<evidence type="ECO:0000256" key="1">
    <source>
        <dbReference type="ARBA" id="ARBA00023122"/>
    </source>
</evidence>
<organism evidence="5 6">
    <name type="scientific">Bacillus gobiensis</name>
    <dbReference type="NCBI Taxonomy" id="1441095"/>
    <lineage>
        <taxon>Bacteria</taxon>
        <taxon>Bacillati</taxon>
        <taxon>Bacillota</taxon>
        <taxon>Bacilli</taxon>
        <taxon>Bacillales</taxon>
        <taxon>Bacillaceae</taxon>
        <taxon>Bacillus</taxon>
    </lineage>
</organism>
<gene>
    <name evidence="5" type="ORF">AM592_17360</name>
</gene>
<dbReference type="InterPro" id="IPR046342">
    <property type="entry name" value="CBS_dom_sf"/>
</dbReference>
<dbReference type="InterPro" id="IPR051257">
    <property type="entry name" value="Diverse_CBS-Domain"/>
</dbReference>
<keyword evidence="1 2" id="KW-0129">CBS domain</keyword>
<dbReference type="SUPFAM" id="SSF54631">
    <property type="entry name" value="CBS-domain pair"/>
    <property type="match status" value="1"/>
</dbReference>
<dbReference type="Proteomes" id="UP000067625">
    <property type="component" value="Chromosome"/>
</dbReference>
<reference evidence="6" key="1">
    <citation type="submission" date="2015-08" db="EMBL/GenBank/DDBJ databases">
        <title>Genome sequencing project for genomic taxonomy and phylogenomics of Bacillus-like bacteria.</title>
        <authorList>
            <person name="Liu B."/>
            <person name="Wang J."/>
            <person name="Zhu Y."/>
            <person name="Liu G."/>
            <person name="Chen Q."/>
            <person name="Chen Z."/>
            <person name="Lan J."/>
            <person name="Che J."/>
            <person name="Ge C."/>
            <person name="Shi H."/>
            <person name="Pan Z."/>
            <person name="Liu X."/>
        </authorList>
    </citation>
    <scope>NUCLEOTIDE SEQUENCE [LARGE SCALE GENOMIC DNA]</scope>
    <source>
        <strain evidence="6">FJAT-4402</strain>
    </source>
</reference>
<evidence type="ECO:0000313" key="5">
    <source>
        <dbReference type="EMBL" id="ALC83138.1"/>
    </source>
</evidence>
<protein>
    <recommendedName>
        <fullName evidence="4">CBS domain-containing protein</fullName>
    </recommendedName>
</protein>
<name>A0A0M4FZQ7_9BACI</name>
<accession>A0A0M4FZQ7</accession>
<dbReference type="PATRIC" id="fig|1441095.3.peg.3853"/>
<dbReference type="Gene3D" id="3.10.580.10">
    <property type="entry name" value="CBS-domain"/>
    <property type="match status" value="1"/>
</dbReference>
<evidence type="ECO:0000256" key="2">
    <source>
        <dbReference type="PROSITE-ProRule" id="PRU00703"/>
    </source>
</evidence>
<dbReference type="Pfam" id="PF00571">
    <property type="entry name" value="CBS"/>
    <property type="match status" value="2"/>
</dbReference>
<dbReference type="InterPro" id="IPR000644">
    <property type="entry name" value="CBS_dom"/>
</dbReference>
<dbReference type="AlphaFoldDB" id="A0A0M4FZQ7"/>
<dbReference type="PROSITE" id="PS51371">
    <property type="entry name" value="CBS"/>
    <property type="match status" value="2"/>
</dbReference>
<keyword evidence="6" id="KW-1185">Reference proteome</keyword>
<dbReference type="CDD" id="cd04622">
    <property type="entry name" value="CBS_pair_HRP1_like"/>
    <property type="match status" value="1"/>
</dbReference>
<dbReference type="SMART" id="SM00116">
    <property type="entry name" value="CBS"/>
    <property type="match status" value="2"/>
</dbReference>
<feature type="domain" description="CBS" evidence="4">
    <location>
        <begin position="7"/>
        <end position="62"/>
    </location>
</feature>
<dbReference type="PANTHER" id="PTHR43080">
    <property type="entry name" value="CBS DOMAIN-CONTAINING PROTEIN CBSX3, MITOCHONDRIAL"/>
    <property type="match status" value="1"/>
</dbReference>
<dbReference type="STRING" id="1441095.AM592_17360"/>
<dbReference type="EMBL" id="CP012600">
    <property type="protein sequence ID" value="ALC83138.1"/>
    <property type="molecule type" value="Genomic_DNA"/>
</dbReference>
<sequence>MKVAEVMTADVDCCTPENSCTEAAVKMKDLDVGVIPICENEKLLGIITDRDIVVKGLANNLSGESSISKLMTNDVVSGTKEMSVEEAANIMSQHQIRRLPIVENDKLVGIVSLGDLAVSHQSDEKSGKTLENISVPAEPNK</sequence>
<dbReference type="PANTHER" id="PTHR43080:SF2">
    <property type="entry name" value="CBS DOMAIN-CONTAINING PROTEIN"/>
    <property type="match status" value="1"/>
</dbReference>
<proteinExistence type="predicted"/>
<evidence type="ECO:0000313" key="6">
    <source>
        <dbReference type="Proteomes" id="UP000067625"/>
    </source>
</evidence>
<evidence type="ECO:0000256" key="3">
    <source>
        <dbReference type="SAM" id="MobiDB-lite"/>
    </source>
</evidence>
<feature type="domain" description="CBS" evidence="4">
    <location>
        <begin position="71"/>
        <end position="126"/>
    </location>
</feature>
<reference evidence="5 6" key="2">
    <citation type="journal article" date="2016" name="Int. J. Syst. Evol. Microbiol.">
        <title>Bacillus gobiensis sp. nov., isolated from a soil sample.</title>
        <authorList>
            <person name="Liu B."/>
            <person name="Liu G.H."/>
            <person name="Cetin S."/>
            <person name="Schumann P."/>
            <person name="Pan Z.Z."/>
            <person name="Chen Q.Q."/>
        </authorList>
    </citation>
    <scope>NUCLEOTIDE SEQUENCE [LARGE SCALE GENOMIC DNA]</scope>
    <source>
        <strain evidence="5 6">FJAT-4402</strain>
    </source>
</reference>
<feature type="region of interest" description="Disordered" evidence="3">
    <location>
        <begin position="121"/>
        <end position="141"/>
    </location>
</feature>
<dbReference type="RefSeq" id="WP_053604973.1">
    <property type="nucleotide sequence ID" value="NZ_CP012600.1"/>
</dbReference>
<evidence type="ECO:0000259" key="4">
    <source>
        <dbReference type="PROSITE" id="PS51371"/>
    </source>
</evidence>